<keyword evidence="5 9" id="KW-0371">Homeobox</keyword>
<feature type="DNA-binding region" description="Homeobox" evidence="9">
    <location>
        <begin position="359"/>
        <end position="418"/>
    </location>
</feature>
<comment type="caution">
    <text evidence="13">The sequence shown here is derived from an EMBL/GenBank/DDBJ whole genome shotgun (WGS) entry which is preliminary data.</text>
</comment>
<evidence type="ECO:0000256" key="11">
    <source>
        <dbReference type="SAM" id="MobiDB-lite"/>
    </source>
</evidence>
<dbReference type="Proteomes" id="UP000322234">
    <property type="component" value="Unassembled WGS sequence"/>
</dbReference>
<dbReference type="InterPro" id="IPR009057">
    <property type="entry name" value="Homeodomain-like_sf"/>
</dbReference>
<dbReference type="PANTHER" id="PTHR24327:SF72">
    <property type="entry name" value="HOMEOBOX PROTEIN NANOG"/>
    <property type="match status" value="1"/>
</dbReference>
<dbReference type="EMBL" id="VBQZ03000003">
    <property type="protein sequence ID" value="MXQ79897.1"/>
    <property type="molecule type" value="Genomic_DNA"/>
</dbReference>
<dbReference type="PROSITE" id="PS00027">
    <property type="entry name" value="HOMEOBOX_1"/>
    <property type="match status" value="1"/>
</dbReference>
<dbReference type="InterPro" id="IPR001356">
    <property type="entry name" value="HD"/>
</dbReference>
<dbReference type="GO" id="GO:0008284">
    <property type="term" value="P:positive regulation of cell population proliferation"/>
    <property type="evidence" value="ECO:0007669"/>
    <property type="project" value="UniProtKB-ARBA"/>
</dbReference>
<sequence>MTATQINRWFCKKRKIYKKEIYWRAYKNRRGKDMLNIFGACLSSLLFGKSSYDGKEDKDKNNINTFNGTDVALRTIKFIYLFFIKFKIMISLTHFCIWGSGLQHIITYPSSTHTAHPSKPMVSDSFQGILSLIQIAFQVKECSKPTFQLPAPCPLVFLSGGSSFRHNGTQVGGWGEFISGFHAKTPTSKEQNFPYQQFRELQANQQWWSKKTNITQNFIPCLDPAMILLLQVSIFVLRRRKRMVWGLRTRQDFHAGERKAIQRKSQKNNMSVGPACPQSLLGPEASNSRESSPMPEESYVSLQTSSADTLDTDTVSPLPSSMDLLIQDSPDSSTSPRVKPLSPSVEESTEKEETVPVKKQKIRTVFSQTQLCVLNDRFQRQKYLSLQQMQELSNILNLSYKQVKTWFQNQRMKCKKWQKNNWPRNRNGMPQGPAMAEYPGFYSYHQGCLVNSPGNLPMWGNQTWNNPTWSNQSWNSQSWSNHSWNSQAWCPQAWNNQPWNNQFNNYMEEFLQPGIQLQQNSPVCDLEATLGTAGENYNVIQQTVKYFNSQQQITDLFPNYPLNIQPEDL</sequence>
<evidence type="ECO:0000313" key="13">
    <source>
        <dbReference type="EMBL" id="MXQ79897.1"/>
    </source>
</evidence>
<reference evidence="13" key="1">
    <citation type="submission" date="2019-10" db="EMBL/GenBank/DDBJ databases">
        <title>The sequence and de novo assembly of the wild yak genome.</title>
        <authorList>
            <person name="Liu Y."/>
        </authorList>
    </citation>
    <scope>NUCLEOTIDE SEQUENCE [LARGE SCALE GENOMIC DNA]</scope>
    <source>
        <strain evidence="13">WY2019</strain>
    </source>
</reference>
<evidence type="ECO:0000256" key="4">
    <source>
        <dbReference type="ARBA" id="ARBA00023125"/>
    </source>
</evidence>
<evidence type="ECO:0000256" key="2">
    <source>
        <dbReference type="ARBA" id="ARBA00022737"/>
    </source>
</evidence>
<dbReference type="GO" id="GO:0000981">
    <property type="term" value="F:DNA-binding transcription factor activity, RNA polymerase II-specific"/>
    <property type="evidence" value="ECO:0007669"/>
    <property type="project" value="InterPro"/>
</dbReference>
<comment type="similarity">
    <text evidence="8">Belongs to the Nanog homeobox family.</text>
</comment>
<dbReference type="PROSITE" id="PS50071">
    <property type="entry name" value="HOMEOBOX_2"/>
    <property type="match status" value="1"/>
</dbReference>
<feature type="compositionally biased region" description="Polar residues" evidence="11">
    <location>
        <begin position="300"/>
        <end position="319"/>
    </location>
</feature>
<dbReference type="Pfam" id="PF00046">
    <property type="entry name" value="Homeodomain"/>
    <property type="match status" value="1"/>
</dbReference>
<evidence type="ECO:0000313" key="14">
    <source>
        <dbReference type="Proteomes" id="UP000322234"/>
    </source>
</evidence>
<evidence type="ECO:0000256" key="9">
    <source>
        <dbReference type="PROSITE-ProRule" id="PRU00108"/>
    </source>
</evidence>
<protein>
    <recommendedName>
        <fullName evidence="12">Homeobox domain-containing protein</fullName>
    </recommendedName>
</protein>
<name>A0A6B0QSH0_9CETA</name>
<keyword evidence="6" id="KW-0804">Transcription</keyword>
<dbReference type="Gene3D" id="1.10.10.60">
    <property type="entry name" value="Homeodomain-like"/>
    <property type="match status" value="1"/>
</dbReference>
<keyword evidence="14" id="KW-1185">Reference proteome</keyword>
<dbReference type="SUPFAM" id="SSF46689">
    <property type="entry name" value="Homeodomain-like"/>
    <property type="match status" value="1"/>
</dbReference>
<evidence type="ECO:0000256" key="10">
    <source>
        <dbReference type="RuleBase" id="RU000682"/>
    </source>
</evidence>
<keyword evidence="7 9" id="KW-0539">Nucleus</keyword>
<feature type="domain" description="Homeobox" evidence="12">
    <location>
        <begin position="357"/>
        <end position="417"/>
    </location>
</feature>
<evidence type="ECO:0000256" key="1">
    <source>
        <dbReference type="ARBA" id="ARBA00004123"/>
    </source>
</evidence>
<comment type="subcellular location">
    <subcellularLocation>
        <location evidence="1 9 10">Nucleus</location>
    </subcellularLocation>
</comment>
<dbReference type="SMART" id="SM00389">
    <property type="entry name" value="HOX"/>
    <property type="match status" value="1"/>
</dbReference>
<dbReference type="InterPro" id="IPR050460">
    <property type="entry name" value="Distal-less_Homeobox_TF"/>
</dbReference>
<keyword evidence="4 9" id="KW-0238">DNA-binding</keyword>
<evidence type="ECO:0000259" key="12">
    <source>
        <dbReference type="PROSITE" id="PS50071"/>
    </source>
</evidence>
<dbReference type="PANTHER" id="PTHR24327">
    <property type="entry name" value="HOMEOBOX PROTEIN"/>
    <property type="match status" value="1"/>
</dbReference>
<dbReference type="CDD" id="cd00086">
    <property type="entry name" value="homeodomain"/>
    <property type="match status" value="1"/>
</dbReference>
<dbReference type="GO" id="GO:0000978">
    <property type="term" value="F:RNA polymerase II cis-regulatory region sequence-specific DNA binding"/>
    <property type="evidence" value="ECO:0007669"/>
    <property type="project" value="TreeGrafter"/>
</dbReference>
<evidence type="ECO:0000256" key="3">
    <source>
        <dbReference type="ARBA" id="ARBA00023015"/>
    </source>
</evidence>
<evidence type="ECO:0000256" key="7">
    <source>
        <dbReference type="ARBA" id="ARBA00023242"/>
    </source>
</evidence>
<dbReference type="FunFam" id="1.10.10.60:FF:000203">
    <property type="entry name" value="Nanog homeobox transcription factor"/>
    <property type="match status" value="1"/>
</dbReference>
<proteinExistence type="inferred from homology"/>
<accession>A0A6B0QSH0</accession>
<keyword evidence="2" id="KW-0677">Repeat</keyword>
<evidence type="ECO:0000256" key="6">
    <source>
        <dbReference type="ARBA" id="ARBA00023163"/>
    </source>
</evidence>
<feature type="region of interest" description="Disordered" evidence="11">
    <location>
        <begin position="256"/>
        <end position="355"/>
    </location>
</feature>
<gene>
    <name evidence="13" type="ORF">E5288_WYG013614</name>
</gene>
<evidence type="ECO:0000256" key="5">
    <source>
        <dbReference type="ARBA" id="ARBA00023155"/>
    </source>
</evidence>
<dbReference type="AlphaFoldDB" id="A0A6B0QSH0"/>
<keyword evidence="3" id="KW-0805">Transcription regulation</keyword>
<evidence type="ECO:0000256" key="8">
    <source>
        <dbReference type="ARBA" id="ARBA00043992"/>
    </source>
</evidence>
<dbReference type="GO" id="GO:0005654">
    <property type="term" value="C:nucleoplasm"/>
    <property type="evidence" value="ECO:0007669"/>
    <property type="project" value="UniProtKB-ARBA"/>
</dbReference>
<dbReference type="InterPro" id="IPR017970">
    <property type="entry name" value="Homeobox_CS"/>
</dbReference>
<organism evidence="13 14">
    <name type="scientific">Bos mutus</name>
    <name type="common">wild yak</name>
    <dbReference type="NCBI Taxonomy" id="72004"/>
    <lineage>
        <taxon>Eukaryota</taxon>
        <taxon>Metazoa</taxon>
        <taxon>Chordata</taxon>
        <taxon>Craniata</taxon>
        <taxon>Vertebrata</taxon>
        <taxon>Euteleostomi</taxon>
        <taxon>Mammalia</taxon>
        <taxon>Eutheria</taxon>
        <taxon>Laurasiatheria</taxon>
        <taxon>Artiodactyla</taxon>
        <taxon>Ruminantia</taxon>
        <taxon>Pecora</taxon>
        <taxon>Bovidae</taxon>
        <taxon>Bovinae</taxon>
        <taxon>Bos</taxon>
    </lineage>
</organism>